<evidence type="ECO:0000313" key="2">
    <source>
        <dbReference type="Proteomes" id="UP000005709"/>
    </source>
</evidence>
<name>C8PGR1_9BACT</name>
<dbReference type="AlphaFoldDB" id="C8PGR1"/>
<proteinExistence type="predicted"/>
<evidence type="ECO:0000313" key="1">
    <source>
        <dbReference type="EMBL" id="EEV18299.1"/>
    </source>
</evidence>
<dbReference type="Proteomes" id="UP000005709">
    <property type="component" value="Unassembled WGS sequence"/>
</dbReference>
<reference evidence="1 2" key="1">
    <citation type="submission" date="2009-07" db="EMBL/GenBank/DDBJ databases">
        <authorList>
            <person name="Madupu R."/>
            <person name="Sebastian Y."/>
            <person name="Durkin A.S."/>
            <person name="Torralba M."/>
            <person name="Methe B."/>
            <person name="Sutton G.G."/>
            <person name="Strausberg R.L."/>
            <person name="Nelson K.E."/>
        </authorList>
    </citation>
    <scope>NUCLEOTIDE SEQUENCE [LARGE SCALE GENOMIC DNA]</scope>
    <source>
        <strain evidence="1 2">RM3268</strain>
    </source>
</reference>
<organism evidence="1 2">
    <name type="scientific">Campylobacter gracilis RM3268</name>
    <dbReference type="NCBI Taxonomy" id="553220"/>
    <lineage>
        <taxon>Bacteria</taxon>
        <taxon>Pseudomonadati</taxon>
        <taxon>Campylobacterota</taxon>
        <taxon>Epsilonproteobacteria</taxon>
        <taxon>Campylobacterales</taxon>
        <taxon>Campylobacteraceae</taxon>
        <taxon>Campylobacter</taxon>
    </lineage>
</organism>
<keyword evidence="2" id="KW-1185">Reference proteome</keyword>
<sequence>MKERSYPNDPAVKYPHKLRRIFIEGMGGELQGISSEYVFAASCAQAFKRRKVKANKLKSESINSRAIGKLGSVAKWAQTFGSFELFARAQGGRRYFALNLFLDLGFACVE</sequence>
<accession>C8PGR1</accession>
<comment type="caution">
    <text evidence="1">The sequence shown here is derived from an EMBL/GenBank/DDBJ whole genome shotgun (WGS) entry which is preliminary data.</text>
</comment>
<protein>
    <submittedName>
        <fullName evidence="1">Uncharacterized protein</fullName>
    </submittedName>
</protein>
<dbReference type="RefSeq" id="WP_005870697.1">
    <property type="nucleotide sequence ID" value="NZ_ACYG01000019.1"/>
</dbReference>
<gene>
    <name evidence="1" type="ORF">CAMGR0001_1056</name>
</gene>
<dbReference type="EMBL" id="ACYG01000019">
    <property type="protein sequence ID" value="EEV18299.1"/>
    <property type="molecule type" value="Genomic_DNA"/>
</dbReference>